<reference evidence="2 3" key="1">
    <citation type="submission" date="2020-10" db="EMBL/GenBank/DDBJ databases">
        <authorList>
            <person name="Sedaghatjoo S."/>
        </authorList>
    </citation>
    <scope>NUCLEOTIDE SEQUENCE [LARGE SCALE GENOMIC DNA]</scope>
    <source>
        <strain evidence="2 3">LLFL</strain>
    </source>
</reference>
<feature type="region of interest" description="Disordered" evidence="1">
    <location>
        <begin position="26"/>
        <end position="103"/>
    </location>
</feature>
<organism evidence="2 3">
    <name type="scientific">Tilletia laevis</name>
    <dbReference type="NCBI Taxonomy" id="157183"/>
    <lineage>
        <taxon>Eukaryota</taxon>
        <taxon>Fungi</taxon>
        <taxon>Dikarya</taxon>
        <taxon>Basidiomycota</taxon>
        <taxon>Ustilaginomycotina</taxon>
        <taxon>Exobasidiomycetes</taxon>
        <taxon>Tilletiales</taxon>
        <taxon>Tilletiaceae</taxon>
        <taxon>Tilletia</taxon>
    </lineage>
</organism>
<feature type="non-terminal residue" evidence="2">
    <location>
        <position position="161"/>
    </location>
</feature>
<comment type="caution">
    <text evidence="2">The sequence shown here is derived from an EMBL/GenBank/DDBJ whole genome shotgun (WGS) entry which is preliminary data.</text>
</comment>
<feature type="compositionally biased region" description="Low complexity" evidence="1">
    <location>
        <begin position="87"/>
        <end position="96"/>
    </location>
</feature>
<dbReference type="EMBL" id="CAJHJF010007394">
    <property type="protein sequence ID" value="CAD6962973.1"/>
    <property type="molecule type" value="Genomic_DNA"/>
</dbReference>
<dbReference type="AlphaFoldDB" id="A0A9N8QLQ9"/>
<evidence type="ECO:0000256" key="1">
    <source>
        <dbReference type="SAM" id="MobiDB-lite"/>
    </source>
</evidence>
<name>A0A9N8QLQ9_9BASI</name>
<sequence length="161" mass="17259">MAGFRRSLQRIDERMDTVVGRVDAVEHWATEDATESTGAPAVEEDPANTTPQPPVLTTASGKARARSPPPHLTLRATPGSAPPPRPVRAAARSSSPTITPQAFKPPQVHTFRELDITDKIAFRRIAGLLGGSVRQTFDAVADSDAALQEVEMGEDGRGSRR</sequence>
<accession>A0A9N8QLQ9</accession>
<evidence type="ECO:0000313" key="3">
    <source>
        <dbReference type="Proteomes" id="UP000836404"/>
    </source>
</evidence>
<proteinExistence type="predicted"/>
<protein>
    <submittedName>
        <fullName evidence="2">Uncharacterized protein</fullName>
    </submittedName>
</protein>
<dbReference type="Proteomes" id="UP000836404">
    <property type="component" value="Unassembled WGS sequence"/>
</dbReference>
<evidence type="ECO:0000313" key="2">
    <source>
        <dbReference type="EMBL" id="CAD6962973.1"/>
    </source>
</evidence>
<feature type="compositionally biased region" description="Polar residues" evidence="1">
    <location>
        <begin position="47"/>
        <end position="60"/>
    </location>
</feature>
<gene>
    <name evidence="2" type="ORF">JKILLFL_G5801</name>
</gene>
<keyword evidence="3" id="KW-1185">Reference proteome</keyword>